<keyword evidence="3" id="KW-1185">Reference proteome</keyword>
<keyword evidence="1" id="KW-0732">Signal</keyword>
<sequence>MRSFRAGYRLLALLLLLTLGFAPADQATLAQTPPIGSLVDANGDVGETSDLVIGQDGLGLIAYYDTTNQDLKVAHCKNLQCSQSSRAIIDSQYNVGKYGSIVIGNDGLGVIAYMDLTNRTLKIAHCQNVECSSATISTITSTLWVTFKTDIVIGANGFPAILYAEDDAIATLKYVQCHNITCSVSTITTLDEEVYGSFAGKMIVGGDNKVIIAYNKLIHHLSVELKFKYCNNEACSDVTTTQIYINPADIFSYILDITINSNNYPIISFYDIVQDHLLVAQCNTFNCSDYTINLVDSIGAESGTMSSIMIGFDGLPLIVYHIRPIAGVHDNDDLRIAHCENIACSSATITTITAHLGTFLGYHPTIKKGADNLGLFIYFDLINTNLRVVHCANILCTKEGQADFAQYLALVQAPITTFSLLINQQTIPVQPVAQQGQVFYQTTINVPSIVPTGGSFVLSADPDGQTPSLVDDAVVFKLNNQEVFRFEYTGSIAPSPTLVTIPNSLVAQWAGQTLTVEFHDRFAGQIQASTMYLVWLP</sequence>
<dbReference type="eggNOG" id="COG3291">
    <property type="taxonomic scope" value="Bacteria"/>
</dbReference>
<dbReference type="HOGENOM" id="CLU_506961_0_0_0"/>
<dbReference type="EMBL" id="CP000875">
    <property type="protein sequence ID" value="ABX03853.1"/>
    <property type="molecule type" value="Genomic_DNA"/>
</dbReference>
<feature type="signal peptide" evidence="1">
    <location>
        <begin position="1"/>
        <end position="24"/>
    </location>
</feature>
<feature type="chain" id="PRO_5002732313" evidence="1">
    <location>
        <begin position="25"/>
        <end position="537"/>
    </location>
</feature>
<dbReference type="STRING" id="316274.Haur_1205"/>
<gene>
    <name evidence="2" type="ordered locus">Haur_1205</name>
</gene>
<dbReference type="AlphaFoldDB" id="A9B0Y3"/>
<dbReference type="BioCyc" id="HAUR316274:GHYA-1227-MONOMER"/>
<protein>
    <submittedName>
        <fullName evidence="2">Uncharacterized protein</fullName>
    </submittedName>
</protein>
<dbReference type="KEGG" id="hau:Haur_1205"/>
<evidence type="ECO:0000256" key="1">
    <source>
        <dbReference type="SAM" id="SignalP"/>
    </source>
</evidence>
<evidence type="ECO:0000313" key="2">
    <source>
        <dbReference type="EMBL" id="ABX03853.1"/>
    </source>
</evidence>
<evidence type="ECO:0000313" key="3">
    <source>
        <dbReference type="Proteomes" id="UP000000787"/>
    </source>
</evidence>
<name>A9B0Y3_HERA2</name>
<reference evidence="2 3" key="1">
    <citation type="journal article" date="2011" name="Stand. Genomic Sci.">
        <title>Complete genome sequence of the filamentous gliding predatory bacterium Herpetosiphon aurantiacus type strain (114-95(T)).</title>
        <authorList>
            <person name="Kiss H."/>
            <person name="Nett M."/>
            <person name="Domin N."/>
            <person name="Martin K."/>
            <person name="Maresca J.A."/>
            <person name="Copeland A."/>
            <person name="Lapidus A."/>
            <person name="Lucas S."/>
            <person name="Berry K.W."/>
            <person name="Glavina Del Rio T."/>
            <person name="Dalin E."/>
            <person name="Tice H."/>
            <person name="Pitluck S."/>
            <person name="Richardson P."/>
            <person name="Bruce D."/>
            <person name="Goodwin L."/>
            <person name="Han C."/>
            <person name="Detter J.C."/>
            <person name="Schmutz J."/>
            <person name="Brettin T."/>
            <person name="Land M."/>
            <person name="Hauser L."/>
            <person name="Kyrpides N.C."/>
            <person name="Ivanova N."/>
            <person name="Goker M."/>
            <person name="Woyke T."/>
            <person name="Klenk H.P."/>
            <person name="Bryant D.A."/>
        </authorList>
    </citation>
    <scope>NUCLEOTIDE SEQUENCE [LARGE SCALE GENOMIC DNA]</scope>
    <source>
        <strain evidence="3">ATCC 23779 / DSM 785 / 114-95</strain>
    </source>
</reference>
<proteinExistence type="predicted"/>
<dbReference type="InParanoid" id="A9B0Y3"/>
<organism evidence="2 3">
    <name type="scientific">Herpetosiphon aurantiacus (strain ATCC 23779 / DSM 785 / 114-95)</name>
    <dbReference type="NCBI Taxonomy" id="316274"/>
    <lineage>
        <taxon>Bacteria</taxon>
        <taxon>Bacillati</taxon>
        <taxon>Chloroflexota</taxon>
        <taxon>Chloroflexia</taxon>
        <taxon>Herpetosiphonales</taxon>
        <taxon>Herpetosiphonaceae</taxon>
        <taxon>Herpetosiphon</taxon>
    </lineage>
</organism>
<dbReference type="Proteomes" id="UP000000787">
    <property type="component" value="Chromosome"/>
</dbReference>
<accession>A9B0Y3</accession>